<dbReference type="Pfam" id="PF12704">
    <property type="entry name" value="MacB_PCD"/>
    <property type="match status" value="2"/>
</dbReference>
<protein>
    <submittedName>
        <fullName evidence="9">ABC transporter permease</fullName>
    </submittedName>
</protein>
<evidence type="ECO:0000256" key="4">
    <source>
        <dbReference type="ARBA" id="ARBA00022989"/>
    </source>
</evidence>
<evidence type="ECO:0000256" key="5">
    <source>
        <dbReference type="ARBA" id="ARBA00023136"/>
    </source>
</evidence>
<feature type="transmembrane region" description="Helical" evidence="6">
    <location>
        <begin position="330"/>
        <end position="352"/>
    </location>
</feature>
<keyword evidence="3 6" id="KW-0812">Transmembrane</keyword>
<accession>A0ABS5K1Q9</accession>
<feature type="transmembrane region" description="Helical" evidence="6">
    <location>
        <begin position="417"/>
        <end position="439"/>
    </location>
</feature>
<feature type="transmembrane region" description="Helical" evidence="6">
    <location>
        <begin position="663"/>
        <end position="686"/>
    </location>
</feature>
<keyword evidence="10" id="KW-1185">Reference proteome</keyword>
<feature type="transmembrane region" description="Helical" evidence="6">
    <location>
        <begin position="746"/>
        <end position="769"/>
    </location>
</feature>
<dbReference type="InterPro" id="IPR050250">
    <property type="entry name" value="Macrolide_Exporter_MacB"/>
</dbReference>
<dbReference type="Pfam" id="PF02687">
    <property type="entry name" value="FtsX"/>
    <property type="match status" value="2"/>
</dbReference>
<evidence type="ECO:0000256" key="2">
    <source>
        <dbReference type="ARBA" id="ARBA00022475"/>
    </source>
</evidence>
<name>A0ABS5K1Q9_9BACT</name>
<reference evidence="9 10" key="1">
    <citation type="journal article" date="2015" name="Int. J. Syst. Evol. Microbiol.">
        <title>Carboxylicivirga linearis sp. nov., isolated from a sea cucumber culture pond.</title>
        <authorList>
            <person name="Wang F.Q."/>
            <person name="Zhou Y.X."/>
            <person name="Lin X.Z."/>
            <person name="Chen G.J."/>
            <person name="Du Z.J."/>
        </authorList>
    </citation>
    <scope>NUCLEOTIDE SEQUENCE [LARGE SCALE GENOMIC DNA]</scope>
    <source>
        <strain evidence="9 10">FB218</strain>
    </source>
</reference>
<evidence type="ECO:0000313" key="10">
    <source>
        <dbReference type="Proteomes" id="UP000708576"/>
    </source>
</evidence>
<dbReference type="InterPro" id="IPR025857">
    <property type="entry name" value="MacB_PCD"/>
</dbReference>
<comment type="subcellular location">
    <subcellularLocation>
        <location evidence="1">Cell membrane</location>
        <topology evidence="1">Multi-pass membrane protein</topology>
    </subcellularLocation>
</comment>
<keyword evidence="5 6" id="KW-0472">Membrane</keyword>
<evidence type="ECO:0000256" key="1">
    <source>
        <dbReference type="ARBA" id="ARBA00004651"/>
    </source>
</evidence>
<feature type="domain" description="ABC3 transporter permease C-terminal" evidence="7">
    <location>
        <begin position="280"/>
        <end position="396"/>
    </location>
</feature>
<feature type="domain" description="MacB-like periplasmic core" evidence="8">
    <location>
        <begin position="2"/>
        <end position="221"/>
    </location>
</feature>
<sequence>MGLSVGITLSLLVLLLVKHELSYDKSFNDSESIYRWATKGILSANFINSATSPMPLGDLVKKYDEVNTVVRFVPGANNVVSYNDRKFNEEYFRFADASFFDVFSLKMINGESKEALLNSNTVVLTQAAAIKYFGEEDPIGKVVSRDDMEYTVTGVCEDMPSSSHFKFSFLASISTIDKILLRRADSTYVQNWKKDWLYLNCYTYVKLNPKVNAIQFEEIINKDKDALLLPQVQQTLDTELSTDSIKLDFYLQPITDIHLHSHLTAELEANSKPVYIKLFIFIAVFILLTTCINFVNLTTAKARRRFKEVALRQLIGAGRRHLVWQFLTEAILYSLSATFIGLVLLELLLPLFNFFFNLQLNFSIFTGWIDFFWILILVLIVSIMSGAFPAFFFAGLKPKQILQGDYQIRNNGLIVRGILVCAQIGVSIFLVIVVAGMWWQIEYISKKDPGFNSENVMVIERGSAIGEDFKSFKKELLDVKGVESVSACSSLPGDDYFQGTFKLKNGDNDKVAVLPLIYVDQDYFTMLDLTLKTGRFLSTEEGDSLGILLNNEAVLEYDIKKPLGHKMMVFGKKDFQLNVVGVVKDFHFDPYFESIKPLAMILMGDNMKFDYVLVKLDGHHSNETINQINSSWNHYTESSPFEWQMLDNKIDKLYDEDSRIAKIITVFAILSLFMTILGIIALTAFITEYKSKDIGIKKVLGVSRQNIILQIFSEFSLYIVIGVVLSILPAYIALSAWIDGYAYSSFVNGLVFVAAALLVAGLAYLSVFYQIYQMASESPADNW</sequence>
<organism evidence="9 10">
    <name type="scientific">Carboxylicivirga linearis</name>
    <dbReference type="NCBI Taxonomy" id="1628157"/>
    <lineage>
        <taxon>Bacteria</taxon>
        <taxon>Pseudomonadati</taxon>
        <taxon>Bacteroidota</taxon>
        <taxon>Bacteroidia</taxon>
        <taxon>Marinilabiliales</taxon>
        <taxon>Marinilabiliaceae</taxon>
        <taxon>Carboxylicivirga</taxon>
    </lineage>
</organism>
<dbReference type="EMBL" id="JAGUCO010000037">
    <property type="protein sequence ID" value="MBS2101069.1"/>
    <property type="molecule type" value="Genomic_DNA"/>
</dbReference>
<feature type="transmembrane region" description="Helical" evidence="6">
    <location>
        <begin position="372"/>
        <end position="396"/>
    </location>
</feature>
<evidence type="ECO:0000256" key="6">
    <source>
        <dbReference type="SAM" id="Phobius"/>
    </source>
</evidence>
<dbReference type="Proteomes" id="UP000708576">
    <property type="component" value="Unassembled WGS sequence"/>
</dbReference>
<gene>
    <name evidence="9" type="ORF">KEM10_22480</name>
</gene>
<feature type="transmembrane region" description="Helical" evidence="6">
    <location>
        <begin position="707"/>
        <end position="734"/>
    </location>
</feature>
<keyword evidence="2" id="KW-1003">Cell membrane</keyword>
<proteinExistence type="predicted"/>
<comment type="caution">
    <text evidence="9">The sequence shown here is derived from an EMBL/GenBank/DDBJ whole genome shotgun (WGS) entry which is preliminary data.</text>
</comment>
<evidence type="ECO:0000259" key="7">
    <source>
        <dbReference type="Pfam" id="PF02687"/>
    </source>
</evidence>
<feature type="domain" description="MacB-like periplasmic core" evidence="8">
    <location>
        <begin position="424"/>
        <end position="589"/>
    </location>
</feature>
<dbReference type="PANTHER" id="PTHR30572:SF18">
    <property type="entry name" value="ABC-TYPE MACROLIDE FAMILY EXPORT SYSTEM PERMEASE COMPONENT 2"/>
    <property type="match status" value="1"/>
</dbReference>
<dbReference type="PANTHER" id="PTHR30572">
    <property type="entry name" value="MEMBRANE COMPONENT OF TRANSPORTER-RELATED"/>
    <property type="match status" value="1"/>
</dbReference>
<feature type="domain" description="ABC3 transporter permease C-terminal" evidence="7">
    <location>
        <begin position="666"/>
        <end position="779"/>
    </location>
</feature>
<evidence type="ECO:0000313" key="9">
    <source>
        <dbReference type="EMBL" id="MBS2101069.1"/>
    </source>
</evidence>
<evidence type="ECO:0000256" key="3">
    <source>
        <dbReference type="ARBA" id="ARBA00022692"/>
    </source>
</evidence>
<dbReference type="InterPro" id="IPR003838">
    <property type="entry name" value="ABC3_permease_C"/>
</dbReference>
<keyword evidence="4 6" id="KW-1133">Transmembrane helix</keyword>
<evidence type="ECO:0000259" key="8">
    <source>
        <dbReference type="Pfam" id="PF12704"/>
    </source>
</evidence>
<feature type="transmembrane region" description="Helical" evidence="6">
    <location>
        <begin position="274"/>
        <end position="297"/>
    </location>
</feature>